<proteinExistence type="predicted"/>
<evidence type="ECO:0000313" key="2">
    <source>
        <dbReference type="EMBL" id="VFU65962.1"/>
    </source>
</evidence>
<organism evidence="2">
    <name type="scientific">Salix viminalis</name>
    <name type="common">Common osier</name>
    <name type="synonym">Basket willow</name>
    <dbReference type="NCBI Taxonomy" id="40686"/>
    <lineage>
        <taxon>Eukaryota</taxon>
        <taxon>Viridiplantae</taxon>
        <taxon>Streptophyta</taxon>
        <taxon>Embryophyta</taxon>
        <taxon>Tracheophyta</taxon>
        <taxon>Spermatophyta</taxon>
        <taxon>Magnoliopsida</taxon>
        <taxon>eudicotyledons</taxon>
        <taxon>Gunneridae</taxon>
        <taxon>Pentapetalae</taxon>
        <taxon>rosids</taxon>
        <taxon>fabids</taxon>
        <taxon>Malpighiales</taxon>
        <taxon>Salicaceae</taxon>
        <taxon>Saliceae</taxon>
        <taxon>Salix</taxon>
    </lineage>
</organism>
<protein>
    <submittedName>
        <fullName evidence="2">Uncharacterized protein</fullName>
    </submittedName>
</protein>
<feature type="compositionally biased region" description="Low complexity" evidence="1">
    <location>
        <begin position="40"/>
        <end position="51"/>
    </location>
</feature>
<reference evidence="2" key="1">
    <citation type="submission" date="2019-03" db="EMBL/GenBank/DDBJ databases">
        <authorList>
            <person name="Mank J."/>
            <person name="Almeida P."/>
        </authorList>
    </citation>
    <scope>NUCLEOTIDE SEQUENCE</scope>
    <source>
        <strain evidence="2">78183</strain>
    </source>
</reference>
<dbReference type="EMBL" id="CAADRP010002318">
    <property type="protein sequence ID" value="VFU65962.1"/>
    <property type="molecule type" value="Genomic_DNA"/>
</dbReference>
<feature type="compositionally biased region" description="Basic and acidic residues" evidence="1">
    <location>
        <begin position="1"/>
        <end position="24"/>
    </location>
</feature>
<dbReference type="AlphaFoldDB" id="A0A6N2NI55"/>
<accession>A0A6N2NI55</accession>
<evidence type="ECO:0000256" key="1">
    <source>
        <dbReference type="SAM" id="MobiDB-lite"/>
    </source>
</evidence>
<sequence length="136" mass="14501">MAGILHKIEGAFGGKKEEQGKGEPHAGQQGHNPQGGGYGQARAAGPQPARRATTRKVATGNKGTTHKVSARKGLLTSSRTRFRGWAVLAVLVAEEKRRRRTRRTERRNLMVAIAAAVTATKHVSVGVPCLGRDGCK</sequence>
<gene>
    <name evidence="2" type="ORF">SVIM_LOCUS508803</name>
</gene>
<feature type="region of interest" description="Disordered" evidence="1">
    <location>
        <begin position="1"/>
        <end position="72"/>
    </location>
</feature>
<name>A0A6N2NI55_SALVM</name>